<dbReference type="InterPro" id="IPR011761">
    <property type="entry name" value="ATP-grasp"/>
</dbReference>
<evidence type="ECO:0000256" key="14">
    <source>
        <dbReference type="HAMAP-Rule" id="MF_00047"/>
    </source>
</evidence>
<evidence type="ECO:0000256" key="3">
    <source>
        <dbReference type="ARBA" id="ARBA00010871"/>
    </source>
</evidence>
<keyword evidence="5 14" id="KW-0436">Ligase</keyword>
<dbReference type="InterPro" id="IPR013815">
    <property type="entry name" value="ATP_grasp_subdomain_1"/>
</dbReference>
<evidence type="ECO:0000256" key="7">
    <source>
        <dbReference type="ARBA" id="ARBA00022741"/>
    </source>
</evidence>
<organism evidence="19 20">
    <name type="scientific">Bacillus cereus</name>
    <dbReference type="NCBI Taxonomy" id="1396"/>
    <lineage>
        <taxon>Bacteria</taxon>
        <taxon>Bacillati</taxon>
        <taxon>Bacillota</taxon>
        <taxon>Bacilli</taxon>
        <taxon>Bacillales</taxon>
        <taxon>Bacillaceae</taxon>
        <taxon>Bacillus</taxon>
        <taxon>Bacillus cereus group</taxon>
    </lineage>
</organism>
<evidence type="ECO:0000256" key="16">
    <source>
        <dbReference type="PIRSR" id="PIRSR039102-3"/>
    </source>
</evidence>
<evidence type="ECO:0000259" key="18">
    <source>
        <dbReference type="PROSITE" id="PS50975"/>
    </source>
</evidence>
<reference evidence="19 20" key="1">
    <citation type="submission" date="2015-09" db="EMBL/GenBank/DDBJ databases">
        <title>Bacillus cereus food isolates.</title>
        <authorList>
            <person name="Boekhorst J."/>
        </authorList>
    </citation>
    <scope>NUCLEOTIDE SEQUENCE [LARGE SCALE GENOMIC DNA]</scope>
    <source>
        <strain evidence="19 20">B4088</strain>
    </source>
</reference>
<keyword evidence="12 16" id="KW-0464">Manganese</keyword>
<keyword evidence="13 14" id="KW-0961">Cell wall biogenesis/degradation</keyword>
<sequence>MRVAVLYGGMSSEREVSLKSGEGVIEAVKRNGFEVFPVLLNTKEDIQKLIDTKVDIVVNVLHGGIGEDGTIQALMDFYGIPYIGTTSAASALAMDKWKSKRMVEKFGIPVANDTLYKEGYTYGFGEGFSLPVIVKPNREGSTVGLNLVTKDEELNDALDFAKQYDKEVIVEECVFGREVTVGVWGEMGKEEALPVVEIVSKNELYDYEAKYTKGMSEHLVPAEFPKEIYEEIQEYAVRAHQVLGCRTYSRVDFIVQNDTNKPYFLEVNTQPGMTETSLFPDAARELGYSYDDLVKKLIEIGLQNQ</sequence>
<keyword evidence="6 16" id="KW-0479">Metal-binding</keyword>
<comment type="catalytic activity">
    <reaction evidence="14">
        <text>2 D-alanine + ATP = D-alanyl-D-alanine + ADP + phosphate + H(+)</text>
        <dbReference type="Rhea" id="RHEA:11224"/>
        <dbReference type="ChEBI" id="CHEBI:15378"/>
        <dbReference type="ChEBI" id="CHEBI:30616"/>
        <dbReference type="ChEBI" id="CHEBI:43474"/>
        <dbReference type="ChEBI" id="CHEBI:57416"/>
        <dbReference type="ChEBI" id="CHEBI:57822"/>
        <dbReference type="ChEBI" id="CHEBI:456216"/>
        <dbReference type="EC" id="6.3.2.4"/>
    </reaction>
</comment>
<comment type="cofactor">
    <cofactor evidence="1">
        <name>Mn(2+)</name>
        <dbReference type="ChEBI" id="CHEBI:29035"/>
    </cofactor>
</comment>
<dbReference type="AlphaFoldDB" id="A0A162PIR0"/>
<dbReference type="Pfam" id="PF07478">
    <property type="entry name" value="Dala_Dala_lig_C"/>
    <property type="match status" value="1"/>
</dbReference>
<dbReference type="FunFam" id="3.30.470.20:FF:000008">
    <property type="entry name" value="D-alanine--D-alanine ligase"/>
    <property type="match status" value="1"/>
</dbReference>
<feature type="binding site" evidence="16">
    <location>
        <position position="266"/>
    </location>
    <ligand>
        <name>Mg(2+)</name>
        <dbReference type="ChEBI" id="CHEBI:18420"/>
        <label>1</label>
    </ligand>
</feature>
<dbReference type="PATRIC" id="fig|1396.535.peg.4363"/>
<feature type="binding site" evidence="16">
    <location>
        <position position="266"/>
    </location>
    <ligand>
        <name>Mg(2+)</name>
        <dbReference type="ChEBI" id="CHEBI:18420"/>
        <label>2</label>
    </ligand>
</feature>
<evidence type="ECO:0000313" key="20">
    <source>
        <dbReference type="Proteomes" id="UP000076482"/>
    </source>
</evidence>
<dbReference type="Pfam" id="PF01820">
    <property type="entry name" value="Dala_Dala_lig_N"/>
    <property type="match status" value="2"/>
</dbReference>
<dbReference type="NCBIfam" id="TIGR01205">
    <property type="entry name" value="D_ala_D_alaTIGR"/>
    <property type="match status" value="1"/>
</dbReference>
<dbReference type="Gene3D" id="3.30.1490.20">
    <property type="entry name" value="ATP-grasp fold, A domain"/>
    <property type="match status" value="1"/>
</dbReference>
<evidence type="ECO:0000256" key="13">
    <source>
        <dbReference type="ARBA" id="ARBA00023316"/>
    </source>
</evidence>
<keyword evidence="7 17" id="KW-0547">Nucleotide-binding</keyword>
<evidence type="ECO:0000256" key="11">
    <source>
        <dbReference type="ARBA" id="ARBA00022984"/>
    </source>
</evidence>
<comment type="subcellular location">
    <subcellularLocation>
        <location evidence="2 14">Cytoplasm</location>
    </subcellularLocation>
</comment>
<dbReference type="EMBL" id="LJKE01000015">
    <property type="protein sequence ID" value="KZD72149.1"/>
    <property type="molecule type" value="Genomic_DNA"/>
</dbReference>
<comment type="cofactor">
    <cofactor evidence="16">
        <name>Mg(2+)</name>
        <dbReference type="ChEBI" id="CHEBI:18420"/>
    </cofactor>
    <cofactor evidence="16">
        <name>Mn(2+)</name>
        <dbReference type="ChEBI" id="CHEBI:29035"/>
    </cofactor>
    <text evidence="16">Binds 2 magnesium or manganese ions per subunit.</text>
</comment>
<dbReference type="InterPro" id="IPR000291">
    <property type="entry name" value="D-Ala_lig_Van_CS"/>
</dbReference>
<evidence type="ECO:0000256" key="9">
    <source>
        <dbReference type="ARBA" id="ARBA00022842"/>
    </source>
</evidence>
<dbReference type="PROSITE" id="PS00843">
    <property type="entry name" value="DALA_DALA_LIGASE_1"/>
    <property type="match status" value="1"/>
</dbReference>
<feature type="active site" evidence="15">
    <location>
        <position position="13"/>
    </location>
</feature>
<dbReference type="EC" id="6.3.2.4" evidence="14"/>
<feature type="binding site" evidence="16">
    <location>
        <position position="268"/>
    </location>
    <ligand>
        <name>Mg(2+)</name>
        <dbReference type="ChEBI" id="CHEBI:18420"/>
        <label>2</label>
    </ligand>
</feature>
<evidence type="ECO:0000256" key="15">
    <source>
        <dbReference type="PIRSR" id="PIRSR039102-1"/>
    </source>
</evidence>
<evidence type="ECO:0000256" key="2">
    <source>
        <dbReference type="ARBA" id="ARBA00004496"/>
    </source>
</evidence>
<dbReference type="GO" id="GO:0009252">
    <property type="term" value="P:peptidoglycan biosynthetic process"/>
    <property type="evidence" value="ECO:0007669"/>
    <property type="project" value="UniProtKB-UniRule"/>
</dbReference>
<dbReference type="GO" id="GO:0008360">
    <property type="term" value="P:regulation of cell shape"/>
    <property type="evidence" value="ECO:0007669"/>
    <property type="project" value="UniProtKB-KW"/>
</dbReference>
<keyword evidence="10 14" id="KW-0133">Cell shape</keyword>
<dbReference type="SUPFAM" id="SSF56059">
    <property type="entry name" value="Glutathione synthetase ATP-binding domain-like"/>
    <property type="match status" value="1"/>
</dbReference>
<gene>
    <name evidence="14" type="primary">ddl</name>
    <name evidence="19" type="ORF">B4088_0610</name>
</gene>
<dbReference type="NCBIfam" id="NF002378">
    <property type="entry name" value="PRK01372.1"/>
    <property type="match status" value="1"/>
</dbReference>
<accession>A0A162PIR0</accession>
<dbReference type="Gene3D" id="3.40.50.20">
    <property type="match status" value="1"/>
</dbReference>
<evidence type="ECO:0000256" key="1">
    <source>
        <dbReference type="ARBA" id="ARBA00001936"/>
    </source>
</evidence>
<comment type="pathway">
    <text evidence="14">Cell wall biogenesis; peptidoglycan biosynthesis.</text>
</comment>
<dbReference type="HAMAP" id="MF_00047">
    <property type="entry name" value="Dala_Dala_lig"/>
    <property type="match status" value="1"/>
</dbReference>
<dbReference type="PANTHER" id="PTHR23132:SF23">
    <property type="entry name" value="D-ALANINE--D-ALANINE LIGASE B"/>
    <property type="match status" value="1"/>
</dbReference>
<dbReference type="Proteomes" id="UP000076482">
    <property type="component" value="Unassembled WGS sequence"/>
</dbReference>
<dbReference type="UniPathway" id="UPA00219"/>
<dbReference type="SUPFAM" id="SSF52440">
    <property type="entry name" value="PreATP-grasp domain"/>
    <property type="match status" value="1"/>
</dbReference>
<evidence type="ECO:0000256" key="4">
    <source>
        <dbReference type="ARBA" id="ARBA00022490"/>
    </source>
</evidence>
<dbReference type="PANTHER" id="PTHR23132">
    <property type="entry name" value="D-ALANINE--D-ALANINE LIGASE"/>
    <property type="match status" value="1"/>
</dbReference>
<feature type="active site" evidence="15">
    <location>
        <position position="141"/>
    </location>
</feature>
<evidence type="ECO:0000256" key="8">
    <source>
        <dbReference type="ARBA" id="ARBA00022840"/>
    </source>
</evidence>
<evidence type="ECO:0000256" key="17">
    <source>
        <dbReference type="PROSITE-ProRule" id="PRU00409"/>
    </source>
</evidence>
<dbReference type="InterPro" id="IPR016185">
    <property type="entry name" value="PreATP-grasp_dom_sf"/>
</dbReference>
<comment type="similarity">
    <text evidence="3 14">Belongs to the D-alanine--D-alanine ligase family.</text>
</comment>
<dbReference type="GO" id="GO:0005737">
    <property type="term" value="C:cytoplasm"/>
    <property type="evidence" value="ECO:0007669"/>
    <property type="project" value="UniProtKB-SubCell"/>
</dbReference>
<dbReference type="InterPro" id="IPR011127">
    <property type="entry name" value="Dala_Dala_lig_N"/>
</dbReference>
<dbReference type="InterPro" id="IPR005905">
    <property type="entry name" value="D_ala_D_ala"/>
</dbReference>
<keyword evidence="8 17" id="KW-0067">ATP-binding</keyword>
<keyword evidence="9 16" id="KW-0460">Magnesium</keyword>
<comment type="function">
    <text evidence="14">Cell wall formation.</text>
</comment>
<evidence type="ECO:0000256" key="12">
    <source>
        <dbReference type="ARBA" id="ARBA00023211"/>
    </source>
</evidence>
<dbReference type="PIRSF" id="PIRSF039102">
    <property type="entry name" value="Ddl/VanB"/>
    <property type="match status" value="1"/>
</dbReference>
<protein>
    <recommendedName>
        <fullName evidence="14">D-alanine--D-alanine ligase</fullName>
        <ecNumber evidence="14">6.3.2.4</ecNumber>
    </recommendedName>
    <alternativeName>
        <fullName evidence="14">D-Ala-D-Ala ligase</fullName>
    </alternativeName>
    <alternativeName>
        <fullName evidence="14">D-alanylalanine synthetase</fullName>
    </alternativeName>
</protein>
<dbReference type="RefSeq" id="WP_063259831.1">
    <property type="nucleotide sequence ID" value="NZ_LJKE01000015.1"/>
</dbReference>
<evidence type="ECO:0000256" key="10">
    <source>
        <dbReference type="ARBA" id="ARBA00022960"/>
    </source>
</evidence>
<dbReference type="GO" id="GO:0046872">
    <property type="term" value="F:metal ion binding"/>
    <property type="evidence" value="ECO:0007669"/>
    <property type="project" value="UniProtKB-KW"/>
</dbReference>
<evidence type="ECO:0000256" key="5">
    <source>
        <dbReference type="ARBA" id="ARBA00022598"/>
    </source>
</evidence>
<keyword evidence="4 14" id="KW-0963">Cytoplasm</keyword>
<dbReference type="Gene3D" id="3.30.470.20">
    <property type="entry name" value="ATP-grasp fold, B domain"/>
    <property type="match status" value="1"/>
</dbReference>
<proteinExistence type="inferred from homology"/>
<dbReference type="GO" id="GO:0005524">
    <property type="term" value="F:ATP binding"/>
    <property type="evidence" value="ECO:0007669"/>
    <property type="project" value="UniProtKB-UniRule"/>
</dbReference>
<evidence type="ECO:0000313" key="19">
    <source>
        <dbReference type="EMBL" id="KZD72149.1"/>
    </source>
</evidence>
<comment type="caution">
    <text evidence="19">The sequence shown here is derived from an EMBL/GenBank/DDBJ whole genome shotgun (WGS) entry which is preliminary data.</text>
</comment>
<dbReference type="GO" id="GO:0008716">
    <property type="term" value="F:D-alanine-D-alanine ligase activity"/>
    <property type="evidence" value="ECO:0007669"/>
    <property type="project" value="UniProtKB-UniRule"/>
</dbReference>
<name>A0A162PIR0_BACCE</name>
<dbReference type="PROSITE" id="PS50975">
    <property type="entry name" value="ATP_GRASP"/>
    <property type="match status" value="1"/>
</dbReference>
<dbReference type="InterPro" id="IPR011095">
    <property type="entry name" value="Dala_Dala_lig_C"/>
</dbReference>
<feature type="active site" evidence="15">
    <location>
        <position position="277"/>
    </location>
</feature>
<keyword evidence="11 14" id="KW-0573">Peptidoglycan synthesis</keyword>
<feature type="domain" description="ATP-grasp" evidence="18">
    <location>
        <begin position="100"/>
        <end position="299"/>
    </location>
</feature>
<feature type="binding site" evidence="16">
    <location>
        <position position="252"/>
    </location>
    <ligand>
        <name>Mg(2+)</name>
        <dbReference type="ChEBI" id="CHEBI:18420"/>
        <label>1</label>
    </ligand>
</feature>
<evidence type="ECO:0000256" key="6">
    <source>
        <dbReference type="ARBA" id="ARBA00022723"/>
    </source>
</evidence>
<dbReference type="GO" id="GO:0071555">
    <property type="term" value="P:cell wall organization"/>
    <property type="evidence" value="ECO:0007669"/>
    <property type="project" value="UniProtKB-KW"/>
</dbReference>